<dbReference type="PANTHER" id="PTHR45994:SF1">
    <property type="entry name" value="FI21225P1"/>
    <property type="match status" value="1"/>
</dbReference>
<proteinExistence type="predicted"/>
<dbReference type="InterPro" id="IPR016024">
    <property type="entry name" value="ARM-type_fold"/>
</dbReference>
<dbReference type="SUPFAM" id="SSF48371">
    <property type="entry name" value="ARM repeat"/>
    <property type="match status" value="1"/>
</dbReference>
<evidence type="ECO:0000313" key="4">
    <source>
        <dbReference type="EMBL" id="PSK38238.1"/>
    </source>
</evidence>
<keyword evidence="2" id="KW-0963">Cytoplasm</keyword>
<feature type="domain" description="UNC-45/Cro1/She4 central" evidence="3">
    <location>
        <begin position="129"/>
        <end position="272"/>
    </location>
</feature>
<dbReference type="GO" id="GO:0051879">
    <property type="term" value="F:Hsp90 protein binding"/>
    <property type="evidence" value="ECO:0007669"/>
    <property type="project" value="TreeGrafter"/>
</dbReference>
<evidence type="ECO:0000256" key="2">
    <source>
        <dbReference type="ARBA" id="ARBA00022490"/>
    </source>
</evidence>
<dbReference type="Gene3D" id="1.25.10.100">
    <property type="match status" value="1"/>
</dbReference>
<keyword evidence="5" id="KW-1185">Reference proteome</keyword>
<dbReference type="VEuPathDB" id="FungiDB:C7M61_002795"/>
<dbReference type="GeneID" id="36566184"/>
<dbReference type="InterPro" id="IPR024660">
    <property type="entry name" value="UCS_central_dom"/>
</dbReference>
<dbReference type="Pfam" id="PF11701">
    <property type="entry name" value="UNC45-central"/>
    <property type="match status" value="1"/>
</dbReference>
<dbReference type="GO" id="GO:0005737">
    <property type="term" value="C:cytoplasm"/>
    <property type="evidence" value="ECO:0007669"/>
    <property type="project" value="UniProtKB-SubCell"/>
</dbReference>
<evidence type="ECO:0000259" key="3">
    <source>
        <dbReference type="Pfam" id="PF11701"/>
    </source>
</evidence>
<dbReference type="EMBL" id="PYFQ01000006">
    <property type="protein sequence ID" value="PSK38238.1"/>
    <property type="molecule type" value="Genomic_DNA"/>
</dbReference>
<protein>
    <recommendedName>
        <fullName evidence="3">UNC-45/Cro1/She4 central domain-containing protein</fullName>
    </recommendedName>
</protein>
<comment type="subcellular location">
    <subcellularLocation>
        <location evidence="1">Cytoplasm</location>
    </subcellularLocation>
</comment>
<dbReference type="PANTHER" id="PTHR45994">
    <property type="entry name" value="FI21225P1"/>
    <property type="match status" value="1"/>
</dbReference>
<organism evidence="4 5">
    <name type="scientific">Candidozyma pseudohaemuli</name>
    <dbReference type="NCBI Taxonomy" id="418784"/>
    <lineage>
        <taxon>Eukaryota</taxon>
        <taxon>Fungi</taxon>
        <taxon>Dikarya</taxon>
        <taxon>Ascomycota</taxon>
        <taxon>Saccharomycotina</taxon>
        <taxon>Pichiomycetes</taxon>
        <taxon>Metschnikowiaceae</taxon>
        <taxon>Candidozyma</taxon>
    </lineage>
</organism>
<reference evidence="4 5" key="1">
    <citation type="submission" date="2018-03" db="EMBL/GenBank/DDBJ databases">
        <title>Candida pseudohaemulonii genome assembly and annotation.</title>
        <authorList>
            <person name="Munoz J.F."/>
            <person name="Gade L.G."/>
            <person name="Chow N.A."/>
            <person name="Litvintseva A.P."/>
            <person name="Loparev V.N."/>
            <person name="Cuomo C.A."/>
        </authorList>
    </citation>
    <scope>NUCLEOTIDE SEQUENCE [LARGE SCALE GENOMIC DNA]</scope>
    <source>
        <strain evidence="4 5">B12108</strain>
    </source>
</reference>
<name>A0A2P7YQI1_9ASCO</name>
<accession>A0A2P7YQI1</accession>
<dbReference type="STRING" id="418784.A0A2P7YQI1"/>
<dbReference type="Proteomes" id="UP000241107">
    <property type="component" value="Unassembled WGS sequence"/>
</dbReference>
<dbReference type="RefSeq" id="XP_024713563.1">
    <property type="nucleotide sequence ID" value="XM_024858157.1"/>
</dbReference>
<evidence type="ECO:0000256" key="1">
    <source>
        <dbReference type="ARBA" id="ARBA00004496"/>
    </source>
</evidence>
<gene>
    <name evidence="4" type="ORF">C7M61_002795</name>
</gene>
<dbReference type="OrthoDB" id="5574718at2759"/>
<evidence type="ECO:0000313" key="5">
    <source>
        <dbReference type="Proteomes" id="UP000241107"/>
    </source>
</evidence>
<dbReference type="InterPro" id="IPR011989">
    <property type="entry name" value="ARM-like"/>
</dbReference>
<comment type="caution">
    <text evidence="4">The sequence shown here is derived from an EMBL/GenBank/DDBJ whole genome shotgun (WGS) entry which is preliminary data.</text>
</comment>
<sequence length="742" mass="82827">MSTTEELQKLFKDGNDITDENLKLLKDLPLKEKARLVEYIADSASQRLPCLEKLGTEGASFVLSALPDKEASTKILHICQQKIRFQLTPLVAGYYLSIYANITSKYEVNDPGSVPAVLDLLALADDKLHAIVVFTIVSQSKREPLSTSQAIERYLTEIVDQDPSSITPPQYSLLFETIQTFFPLFPEQLKTVYTSEGCKNAILHQVSRLTSGSGEIDAEKVAKMLNVVSLTCINEAARLFNSQNYLQFLITGSEMELVPLVVSLSLLCIVKLWNFKQIESQISQATVLHKTIDLLKKDVSDARPAVLETLTYLSLNGTCRSSIFKDEDTTEKLIEILQNETDGTNTYGVLLAFANLTKIKDIADDNERRRMKYAASAANANNQDNTKVDEKDVRLYNLALVKRLKLVGMFKKLELLKTNIMKECVSIIYNLSQDPENALHRSLVLQGGLNLILKYLTSYSSLDKEDGKTHGLTSDENELELRISALRALASMCLSVDPRLAFNEFDVKTAVPFLTELFGVDPSFGPPTDKTPTTIMASLLSPMDKFKALLALTNMCSQPNKELNNFIIKRTFDQHLRNLMIESTNPDIQRAAWELINNLIQEPAMLANFFNTESSASMTNLEILVKMLHARDENLQEVIAGLLANSTMEFDLVATVILTQKPIFDQLRAIAADVFQKQLDASGLMLRLGTFVGNVMDVAESSGNDVLKKDKQLLLGFKTVIQSTNIPEVFELFTELTKMAVQ</sequence>
<dbReference type="AlphaFoldDB" id="A0A2P7YQI1"/>
<dbReference type="Gene3D" id="1.25.10.10">
    <property type="entry name" value="Leucine-rich Repeat Variant"/>
    <property type="match status" value="1"/>
</dbReference>